<name>A0ABD1NH62_9FABA</name>
<protein>
    <submittedName>
        <fullName evidence="1">Uncharacterized protein</fullName>
    </submittedName>
</protein>
<keyword evidence="2" id="KW-1185">Reference proteome</keyword>
<proteinExistence type="predicted"/>
<organism evidence="1 2">
    <name type="scientific">Flemingia macrophylla</name>
    <dbReference type="NCBI Taxonomy" id="520843"/>
    <lineage>
        <taxon>Eukaryota</taxon>
        <taxon>Viridiplantae</taxon>
        <taxon>Streptophyta</taxon>
        <taxon>Embryophyta</taxon>
        <taxon>Tracheophyta</taxon>
        <taxon>Spermatophyta</taxon>
        <taxon>Magnoliopsida</taxon>
        <taxon>eudicotyledons</taxon>
        <taxon>Gunneridae</taxon>
        <taxon>Pentapetalae</taxon>
        <taxon>rosids</taxon>
        <taxon>fabids</taxon>
        <taxon>Fabales</taxon>
        <taxon>Fabaceae</taxon>
        <taxon>Papilionoideae</taxon>
        <taxon>50 kb inversion clade</taxon>
        <taxon>NPAAA clade</taxon>
        <taxon>indigoferoid/millettioid clade</taxon>
        <taxon>Phaseoleae</taxon>
        <taxon>Flemingia</taxon>
    </lineage>
</organism>
<comment type="caution">
    <text evidence="1">The sequence shown here is derived from an EMBL/GenBank/DDBJ whole genome shotgun (WGS) entry which is preliminary data.</text>
</comment>
<sequence length="67" mass="7662">MLKFASFKLFKYICLVNFSQNFSNGPATSCVFSYGAVLIFKEFRKSRTATTMIQVKETKSNAHARKQ</sequence>
<reference evidence="1 2" key="1">
    <citation type="submission" date="2024-08" db="EMBL/GenBank/DDBJ databases">
        <title>Insights into the chromosomal genome structure of Flemingia macrophylla.</title>
        <authorList>
            <person name="Ding Y."/>
            <person name="Zhao Y."/>
            <person name="Bi W."/>
            <person name="Wu M."/>
            <person name="Zhao G."/>
            <person name="Gong Y."/>
            <person name="Li W."/>
            <person name="Zhang P."/>
        </authorList>
    </citation>
    <scope>NUCLEOTIDE SEQUENCE [LARGE SCALE GENOMIC DNA]</scope>
    <source>
        <strain evidence="1">DYQJB</strain>
        <tissue evidence="1">Leaf</tissue>
    </source>
</reference>
<dbReference type="Proteomes" id="UP001603857">
    <property type="component" value="Unassembled WGS sequence"/>
</dbReference>
<gene>
    <name evidence="1" type="ORF">Fmac_001455</name>
</gene>
<dbReference type="EMBL" id="JBGMDY010000001">
    <property type="protein sequence ID" value="KAL2347455.1"/>
    <property type="molecule type" value="Genomic_DNA"/>
</dbReference>
<evidence type="ECO:0000313" key="1">
    <source>
        <dbReference type="EMBL" id="KAL2347455.1"/>
    </source>
</evidence>
<dbReference type="AlphaFoldDB" id="A0ABD1NH62"/>
<accession>A0ABD1NH62</accession>
<evidence type="ECO:0000313" key="2">
    <source>
        <dbReference type="Proteomes" id="UP001603857"/>
    </source>
</evidence>